<gene>
    <name evidence="16" type="ORF">S01H4_46394</name>
</gene>
<keyword evidence="11 14" id="KW-1133">Transmembrane helix</keyword>
<evidence type="ECO:0000256" key="8">
    <source>
        <dbReference type="ARBA" id="ARBA00022741"/>
    </source>
</evidence>
<evidence type="ECO:0000256" key="13">
    <source>
        <dbReference type="ARBA" id="ARBA00023136"/>
    </source>
</evidence>
<keyword evidence="6" id="KW-0808">Transferase</keyword>
<dbReference type="GO" id="GO:0000155">
    <property type="term" value="F:phosphorelay sensor kinase activity"/>
    <property type="evidence" value="ECO:0007669"/>
    <property type="project" value="InterPro"/>
</dbReference>
<dbReference type="PANTHER" id="PTHR45528:SF1">
    <property type="entry name" value="SENSOR HISTIDINE KINASE CPXA"/>
    <property type="match status" value="1"/>
</dbReference>
<proteinExistence type="predicted"/>
<dbReference type="InterPro" id="IPR003660">
    <property type="entry name" value="HAMP_dom"/>
</dbReference>
<sequence length="280" mass="32220">LLIFTFSTRSFFANIFIQKITEEAEAQANFARRVMEEFILLQQEERISLTIPPDNMVLWISTTISNDVNLYVDGKLISSSRREFFDSGLLPELIDGEIYYKIQFENNPFYMQTQTIGDYSFHTLTIPYSFQESILLISLPFPQEQQEITKTSSELLEFLFFISFIFIAVVLLLARGIGGMIITPIKKLLTGTKEVSLGNLEISIPHKHKDEMKTLINGFNTMVKSLKKHQQEVADLSKKVAWAEMARKVAHEIKNPLTPIQLSAEHLLRIYSDKPDNFED</sequence>
<evidence type="ECO:0000256" key="1">
    <source>
        <dbReference type="ARBA" id="ARBA00000085"/>
    </source>
</evidence>
<dbReference type="PROSITE" id="PS50885">
    <property type="entry name" value="HAMP"/>
    <property type="match status" value="1"/>
</dbReference>
<comment type="caution">
    <text evidence="16">The sequence shown here is derived from an EMBL/GenBank/DDBJ whole genome shotgun (WGS) entry which is preliminary data.</text>
</comment>
<dbReference type="Pfam" id="PF00672">
    <property type="entry name" value="HAMP"/>
    <property type="match status" value="1"/>
</dbReference>
<evidence type="ECO:0000256" key="14">
    <source>
        <dbReference type="SAM" id="Phobius"/>
    </source>
</evidence>
<dbReference type="EMBL" id="BART01025918">
    <property type="protein sequence ID" value="GAG91184.1"/>
    <property type="molecule type" value="Genomic_DNA"/>
</dbReference>
<evidence type="ECO:0000256" key="4">
    <source>
        <dbReference type="ARBA" id="ARBA00022475"/>
    </source>
</evidence>
<keyword evidence="7 14" id="KW-0812">Transmembrane</keyword>
<evidence type="ECO:0000256" key="6">
    <source>
        <dbReference type="ARBA" id="ARBA00022679"/>
    </source>
</evidence>
<dbReference type="GO" id="GO:0005524">
    <property type="term" value="F:ATP binding"/>
    <property type="evidence" value="ECO:0007669"/>
    <property type="project" value="UniProtKB-KW"/>
</dbReference>
<protein>
    <recommendedName>
        <fullName evidence="3">histidine kinase</fullName>
        <ecNumber evidence="3">2.7.13.3</ecNumber>
    </recommendedName>
</protein>
<name>X1B618_9ZZZZ</name>
<evidence type="ECO:0000256" key="5">
    <source>
        <dbReference type="ARBA" id="ARBA00022553"/>
    </source>
</evidence>
<evidence type="ECO:0000313" key="16">
    <source>
        <dbReference type="EMBL" id="GAG91184.1"/>
    </source>
</evidence>
<dbReference type="Gene3D" id="6.10.340.10">
    <property type="match status" value="1"/>
</dbReference>
<comment type="subcellular location">
    <subcellularLocation>
        <location evidence="2">Cell membrane</location>
        <topology evidence="2">Multi-pass membrane protein</topology>
    </subcellularLocation>
</comment>
<accession>X1B618</accession>
<dbReference type="EC" id="2.7.13.3" evidence="3"/>
<dbReference type="PANTHER" id="PTHR45528">
    <property type="entry name" value="SENSOR HISTIDINE KINASE CPXA"/>
    <property type="match status" value="1"/>
</dbReference>
<dbReference type="Gene3D" id="1.10.287.130">
    <property type="match status" value="1"/>
</dbReference>
<keyword evidence="9" id="KW-0418">Kinase</keyword>
<evidence type="ECO:0000256" key="9">
    <source>
        <dbReference type="ARBA" id="ARBA00022777"/>
    </source>
</evidence>
<keyword evidence="13 14" id="KW-0472">Membrane</keyword>
<keyword evidence="4" id="KW-1003">Cell membrane</keyword>
<dbReference type="InterPro" id="IPR036097">
    <property type="entry name" value="HisK_dim/P_sf"/>
</dbReference>
<evidence type="ECO:0000256" key="11">
    <source>
        <dbReference type="ARBA" id="ARBA00022989"/>
    </source>
</evidence>
<feature type="non-terminal residue" evidence="16">
    <location>
        <position position="280"/>
    </location>
</feature>
<dbReference type="GO" id="GO:0005886">
    <property type="term" value="C:plasma membrane"/>
    <property type="evidence" value="ECO:0007669"/>
    <property type="project" value="UniProtKB-SubCell"/>
</dbReference>
<dbReference type="AlphaFoldDB" id="X1B618"/>
<dbReference type="CDD" id="cd06225">
    <property type="entry name" value="HAMP"/>
    <property type="match status" value="1"/>
</dbReference>
<keyword evidence="5" id="KW-0597">Phosphoprotein</keyword>
<keyword evidence="8" id="KW-0547">Nucleotide-binding</keyword>
<dbReference type="InterPro" id="IPR050398">
    <property type="entry name" value="HssS/ArlS-like"/>
</dbReference>
<evidence type="ECO:0000256" key="3">
    <source>
        <dbReference type="ARBA" id="ARBA00012438"/>
    </source>
</evidence>
<evidence type="ECO:0000259" key="15">
    <source>
        <dbReference type="PROSITE" id="PS50885"/>
    </source>
</evidence>
<comment type="catalytic activity">
    <reaction evidence="1">
        <text>ATP + protein L-histidine = ADP + protein N-phospho-L-histidine.</text>
        <dbReference type="EC" id="2.7.13.3"/>
    </reaction>
</comment>
<feature type="non-terminal residue" evidence="16">
    <location>
        <position position="1"/>
    </location>
</feature>
<feature type="domain" description="HAMP" evidence="15">
    <location>
        <begin position="179"/>
        <end position="231"/>
    </location>
</feature>
<reference evidence="16" key="1">
    <citation type="journal article" date="2014" name="Front. Microbiol.">
        <title>High frequency of phylogenetically diverse reductive dehalogenase-homologous genes in deep subseafloor sedimentary metagenomes.</title>
        <authorList>
            <person name="Kawai M."/>
            <person name="Futagami T."/>
            <person name="Toyoda A."/>
            <person name="Takaki Y."/>
            <person name="Nishi S."/>
            <person name="Hori S."/>
            <person name="Arai W."/>
            <person name="Tsubouchi T."/>
            <person name="Morono Y."/>
            <person name="Uchiyama I."/>
            <person name="Ito T."/>
            <person name="Fujiyama A."/>
            <person name="Inagaki F."/>
            <person name="Takami H."/>
        </authorList>
    </citation>
    <scope>NUCLEOTIDE SEQUENCE</scope>
    <source>
        <strain evidence="16">Expedition CK06-06</strain>
    </source>
</reference>
<dbReference type="SMART" id="SM00304">
    <property type="entry name" value="HAMP"/>
    <property type="match status" value="1"/>
</dbReference>
<dbReference type="InterPro" id="IPR003661">
    <property type="entry name" value="HisK_dim/P_dom"/>
</dbReference>
<evidence type="ECO:0000256" key="7">
    <source>
        <dbReference type="ARBA" id="ARBA00022692"/>
    </source>
</evidence>
<dbReference type="CDD" id="cd00082">
    <property type="entry name" value="HisKA"/>
    <property type="match status" value="1"/>
</dbReference>
<dbReference type="SUPFAM" id="SSF47384">
    <property type="entry name" value="Homodimeric domain of signal transducing histidine kinase"/>
    <property type="match status" value="1"/>
</dbReference>
<evidence type="ECO:0000256" key="2">
    <source>
        <dbReference type="ARBA" id="ARBA00004651"/>
    </source>
</evidence>
<feature type="transmembrane region" description="Helical" evidence="14">
    <location>
        <begin position="158"/>
        <end position="178"/>
    </location>
</feature>
<organism evidence="16">
    <name type="scientific">marine sediment metagenome</name>
    <dbReference type="NCBI Taxonomy" id="412755"/>
    <lineage>
        <taxon>unclassified sequences</taxon>
        <taxon>metagenomes</taxon>
        <taxon>ecological metagenomes</taxon>
    </lineage>
</organism>
<evidence type="ECO:0000256" key="12">
    <source>
        <dbReference type="ARBA" id="ARBA00023012"/>
    </source>
</evidence>
<evidence type="ECO:0000256" key="10">
    <source>
        <dbReference type="ARBA" id="ARBA00022840"/>
    </source>
</evidence>
<dbReference type="SUPFAM" id="SSF158472">
    <property type="entry name" value="HAMP domain-like"/>
    <property type="match status" value="1"/>
</dbReference>
<keyword evidence="10" id="KW-0067">ATP-binding</keyword>
<keyword evidence="12" id="KW-0902">Two-component regulatory system</keyword>